<dbReference type="Pfam" id="PF00550">
    <property type="entry name" value="PP-binding"/>
    <property type="match status" value="1"/>
</dbReference>
<feature type="region of interest" description="N-terminal hotdog fold" evidence="5">
    <location>
        <begin position="1348"/>
        <end position="1486"/>
    </location>
</feature>
<dbReference type="InterPro" id="IPR050091">
    <property type="entry name" value="PKS_NRPS_Biosynth_Enz"/>
</dbReference>
<dbReference type="SUPFAM" id="SSF47336">
    <property type="entry name" value="ACP-like"/>
    <property type="match status" value="1"/>
</dbReference>
<name>A0A084B409_STACB</name>
<dbReference type="InterPro" id="IPR016039">
    <property type="entry name" value="Thiolase-like"/>
</dbReference>
<evidence type="ECO:0000256" key="3">
    <source>
        <dbReference type="ARBA" id="ARBA00022679"/>
    </source>
</evidence>
<keyword evidence="3" id="KW-0808">Transferase</keyword>
<dbReference type="GO" id="GO:0031177">
    <property type="term" value="F:phosphopantetheine binding"/>
    <property type="evidence" value="ECO:0007669"/>
    <property type="project" value="InterPro"/>
</dbReference>
<dbReference type="GO" id="GO:0006633">
    <property type="term" value="P:fatty acid biosynthetic process"/>
    <property type="evidence" value="ECO:0007669"/>
    <property type="project" value="InterPro"/>
</dbReference>
<evidence type="ECO:0000256" key="5">
    <source>
        <dbReference type="PROSITE-ProRule" id="PRU01363"/>
    </source>
</evidence>
<dbReference type="Pfam" id="PF16073">
    <property type="entry name" value="SAT"/>
    <property type="match status" value="1"/>
</dbReference>
<dbReference type="PROSITE" id="PS52004">
    <property type="entry name" value="KS3_2"/>
    <property type="match status" value="1"/>
</dbReference>
<dbReference type="OrthoDB" id="329835at2759"/>
<dbReference type="FunFam" id="3.40.366.10:FF:000002">
    <property type="entry name" value="Probable polyketide synthase 2"/>
    <property type="match status" value="1"/>
</dbReference>
<dbReference type="Pfam" id="PF00698">
    <property type="entry name" value="Acyl_transf_1"/>
    <property type="match status" value="1"/>
</dbReference>
<proteinExistence type="predicted"/>
<dbReference type="PANTHER" id="PTHR43775:SF37">
    <property type="entry name" value="SI:DKEY-61P9.11"/>
    <property type="match status" value="1"/>
</dbReference>
<dbReference type="SUPFAM" id="SSF53901">
    <property type="entry name" value="Thiolase-like"/>
    <property type="match status" value="1"/>
</dbReference>
<accession>A0A084B409</accession>
<dbReference type="Gene3D" id="3.10.129.110">
    <property type="entry name" value="Polyketide synthase dehydratase"/>
    <property type="match status" value="1"/>
</dbReference>
<dbReference type="Gene3D" id="1.10.1200.10">
    <property type="entry name" value="ACP-like"/>
    <property type="match status" value="1"/>
</dbReference>
<dbReference type="Pfam" id="PF02801">
    <property type="entry name" value="Ketoacyl-synt_C"/>
    <property type="match status" value="1"/>
</dbReference>
<dbReference type="InterPro" id="IPR016036">
    <property type="entry name" value="Malonyl_transacylase_ACP-bd"/>
</dbReference>
<dbReference type="PANTHER" id="PTHR43775">
    <property type="entry name" value="FATTY ACID SYNTHASE"/>
    <property type="match status" value="1"/>
</dbReference>
<dbReference type="FunFam" id="3.40.47.10:FF:000031">
    <property type="entry name" value="Sterigmatocystin biosynthesis polyketide synthase"/>
    <property type="match status" value="1"/>
</dbReference>
<dbReference type="EMBL" id="KL648097">
    <property type="protein sequence ID" value="KEY72288.1"/>
    <property type="molecule type" value="Genomic_DNA"/>
</dbReference>
<dbReference type="SUPFAM" id="SSF55048">
    <property type="entry name" value="Probable ACP-binding domain of malonyl-CoA ACP transacylase"/>
    <property type="match status" value="1"/>
</dbReference>
<keyword evidence="4" id="KW-0511">Multifunctional enzyme</keyword>
<keyword evidence="2" id="KW-0597">Phosphoprotein</keyword>
<feature type="region of interest" description="Disordered" evidence="6">
    <location>
        <begin position="1670"/>
        <end position="1690"/>
    </location>
</feature>
<dbReference type="InterPro" id="IPR014043">
    <property type="entry name" value="Acyl_transferase_dom"/>
</dbReference>
<dbReference type="InterPro" id="IPR009081">
    <property type="entry name" value="PP-bd_ACP"/>
</dbReference>
<dbReference type="InterPro" id="IPR036736">
    <property type="entry name" value="ACP-like_sf"/>
</dbReference>
<gene>
    <name evidence="10" type="ORF">S7711_00286</name>
</gene>
<dbReference type="Gene3D" id="3.40.47.10">
    <property type="match status" value="1"/>
</dbReference>
<dbReference type="HOGENOM" id="CLU_000022_6_1_1"/>
<feature type="active site" description="Proton acceptor; for dehydratase activity" evidence="5">
    <location>
        <position position="1380"/>
    </location>
</feature>
<dbReference type="Pfam" id="PF22621">
    <property type="entry name" value="CurL-like_PKS_C"/>
    <property type="match status" value="1"/>
</dbReference>
<evidence type="ECO:0000259" key="9">
    <source>
        <dbReference type="PROSITE" id="PS52019"/>
    </source>
</evidence>
<dbReference type="InterPro" id="IPR020841">
    <property type="entry name" value="PKS_Beta-ketoAc_synthase_dom"/>
</dbReference>
<dbReference type="CDD" id="cd00833">
    <property type="entry name" value="PKS"/>
    <property type="match status" value="1"/>
</dbReference>
<dbReference type="Proteomes" id="UP000028045">
    <property type="component" value="Unassembled WGS sequence"/>
</dbReference>
<dbReference type="PROSITE" id="PS50075">
    <property type="entry name" value="CARRIER"/>
    <property type="match status" value="1"/>
</dbReference>
<dbReference type="NCBIfam" id="TIGR04532">
    <property type="entry name" value="PT_fungal_PKS"/>
    <property type="match status" value="1"/>
</dbReference>
<evidence type="ECO:0000259" key="8">
    <source>
        <dbReference type="PROSITE" id="PS52004"/>
    </source>
</evidence>
<dbReference type="Pfam" id="PF00109">
    <property type="entry name" value="ketoacyl-synt"/>
    <property type="match status" value="1"/>
</dbReference>
<dbReference type="GO" id="GO:0044550">
    <property type="term" value="P:secondary metabolite biosynthetic process"/>
    <property type="evidence" value="ECO:0007669"/>
    <property type="project" value="TreeGrafter"/>
</dbReference>
<evidence type="ECO:0000259" key="7">
    <source>
        <dbReference type="PROSITE" id="PS50075"/>
    </source>
</evidence>
<dbReference type="InterPro" id="IPR042104">
    <property type="entry name" value="PKS_dehydratase_sf"/>
</dbReference>
<dbReference type="FunFam" id="1.10.1200.10:FF:000011">
    <property type="entry name" value="Sterigmatocystin biosynthesis polyketide synthase"/>
    <property type="match status" value="1"/>
</dbReference>
<feature type="domain" description="PKS/mFAS DH" evidence="9">
    <location>
        <begin position="1348"/>
        <end position="1663"/>
    </location>
</feature>
<dbReference type="InterPro" id="IPR016035">
    <property type="entry name" value="Acyl_Trfase/lysoPLipase"/>
</dbReference>
<dbReference type="InterPro" id="IPR030918">
    <property type="entry name" value="PT_fungal_PKS"/>
</dbReference>
<dbReference type="SUPFAM" id="SSF52151">
    <property type="entry name" value="FabD/lysophospholipase-like"/>
    <property type="match status" value="1"/>
</dbReference>
<dbReference type="InterPro" id="IPR018201">
    <property type="entry name" value="Ketoacyl_synth_AS"/>
</dbReference>
<dbReference type="Gene3D" id="3.30.70.3290">
    <property type="match status" value="1"/>
</dbReference>
<sequence length="1832" mass="199933">MTLYSSMTPTSNSDGFNEIGATTMRLIYFSNEFPHDDLHKHFRFLQEATLAVKDEVKQLPSPLKAQIPPFESILDFAHFTDLRRSRPFCESINGVLLCTLEIGTYIGFYEEYPWKHTAPGAKTCVAGLGIGLLASAAVAISSHVSDLPLAGAQVIRQAFRLGVLVDEVSNNLFSASIAGPGSPESWAYVFPDVTAIDVQQELDAVHTRERTPEASKIFISAVNASSVTISGSPARLRALLRVNDFFRDRKSFPLAVYGGLCHAEHIYNRDHVRTIVHTPTMAQMDKDSRFSPYLPVYSTGKGKPYPAESASSLFEHIIEEILTQVIRWDSVIEGLIHQAQSTGADSCELVVFRMSLPINDFKAALKKLSGVEVFSQELVPWVQQDVQDTPNTYTEPQGPAQSKIAIVGMSCRMPGGATDTEKFWQLLESGLDVHRKIPADRFDVASHYDPEGKRVNASHTPYGCFIEEPGLFDAPFFNMSPREAQQTDPMQRLAIVTAYEALERAGYVANRTASTKLERIGTFYGQASDDYREVNTAQDISTYFIPGGCRAFGPGRINYFFKFAGPSYSIDTACSSSLATIQSACTALWSGELDTAVVGGMNVLTNSDAFAGLSHGHFLSKTPNACKTWDKEADGYCRADGVASLVMKRLEDAQADRDNILGVIVSAATNHSANAISITHPHAGHQAYLGRLILNRAGVDPLDVGYVEMHGTGTQAGDAEEIESVAEIYAPQRNKTGRHRSAKNPLYIGAVKANVGHGEAVAGVTAVVKVLMMLQKNMIPQHVGIKNSLNPKFPKFIGNDNIRIPYENTPWHRPAEGKKRIAVVNNFSAAGGNSSVVLEDGPLTNDEPGTKVVDPRPTHVVAVSAKSKISLRGNIERLLEWLKAHSDVSLQELAYTTTARRQHHNYRIAFTASDAEQVSKNLEAALASVENHNPISSSHGPPPVAFVFTGQGASFKSYHLELFHQSPYFQAQVVHLDKLAQGQGFPSFVPVLDGSYAKDHAHPAILSQLALVCVQIALVKYWAVLGIRPDVVVGHSLGEYAALYTAGVLSASDVVYLVGQRARQLEQKCEAGSYKMVAVRASLEQIQDSLGTCDTPWETACLNGPKETVLSGTVNDMETVSQILERDSYKCFTLELPFAFHSAQTDPVLDDFEALATSGVVFQPPQMPVISPLLNKVIFDEKTLNGQYLRRATRETVNFRAALETAHQIGTLDDETVYVEIGPHPVCLSFVKSTLGSATSRVAISSLRRGENNWTTIGNSAATLHNIGFDVHWNEFHAPFERGLNLLDLPTYAWNNKTYWLQYNGDWALTKGNHFYDEEKGIGASAKSGKSYSALKTPVSSLKTSTVQSIIEEHFQQASGRVIMQSDLSHPEFRAAAWGHKMNNCGVVTSSIHADIAFTLGDYLYKKLRPRHSSIGINMRHLGVLKGLVANQDPSIPQVIQVEASAYDLDINNTAELTWYNVHDGVVADEPFASATLIFENTSSWLTSWVPLRHLVEARIQDLERLAEAGQANRLSNNMAYRLFASNLVDYASVYRGMQSVVLDGLEAFADVTLTTESSQIHAGSFTVPPHFIDSVCHLAGFVMNVSDALDTAAKFSVTPGWRTMRFAKPLLPGGKFRSYVKMIVSDDDPNKYFGDVYILQSGQIIGMVEGIQFSRYPRILLSRFFSAPDDSKAPPVAHASKGASTSTKNKATPIATTAVTAAAKKQIAVKATETSGETDKVTQAAKEEQVLEDAVAGTMDAELGSDTKASTPANANSTTAKAVQLIAAEAGLDLADLTNGASFAELGIDSLMSLVIAEKFREQLGVVVNGSLFLEYPTIGDLRGWLDEYYS</sequence>
<feature type="active site" description="Proton donor; for dehydratase activity" evidence="5">
    <location>
        <position position="1574"/>
    </location>
</feature>
<feature type="domain" description="Ketosynthase family 3 (KS3)" evidence="8">
    <location>
        <begin position="401"/>
        <end position="840"/>
    </location>
</feature>
<protein>
    <submittedName>
        <fullName evidence="10">Uncharacterized protein</fullName>
    </submittedName>
</protein>
<dbReference type="SMART" id="SM00825">
    <property type="entry name" value="PKS_KS"/>
    <property type="match status" value="1"/>
</dbReference>
<dbReference type="InterPro" id="IPR032088">
    <property type="entry name" value="SAT"/>
</dbReference>
<dbReference type="GO" id="GO:0004312">
    <property type="term" value="F:fatty acid synthase activity"/>
    <property type="evidence" value="ECO:0007669"/>
    <property type="project" value="TreeGrafter"/>
</dbReference>
<dbReference type="InterPro" id="IPR014031">
    <property type="entry name" value="Ketoacyl_synth_C"/>
</dbReference>
<reference evidence="10 11" key="1">
    <citation type="journal article" date="2014" name="BMC Genomics">
        <title>Comparative genome sequencing reveals chemotype-specific gene clusters in the toxigenic black mold Stachybotrys.</title>
        <authorList>
            <person name="Semeiks J."/>
            <person name="Borek D."/>
            <person name="Otwinowski Z."/>
            <person name="Grishin N.V."/>
        </authorList>
    </citation>
    <scope>NUCLEOTIDE SEQUENCE [LARGE SCALE GENOMIC DNA]</scope>
    <source>
        <strain evidence="11">CBS 109288 / IBT 7711</strain>
    </source>
</reference>
<evidence type="ECO:0000313" key="11">
    <source>
        <dbReference type="Proteomes" id="UP000028045"/>
    </source>
</evidence>
<dbReference type="SMART" id="SM00823">
    <property type="entry name" value="PKS_PP"/>
    <property type="match status" value="1"/>
</dbReference>
<dbReference type="InterPro" id="IPR001227">
    <property type="entry name" value="Ac_transferase_dom_sf"/>
</dbReference>
<dbReference type="InterPro" id="IPR049551">
    <property type="entry name" value="PKS_DH_C"/>
</dbReference>
<evidence type="ECO:0000256" key="2">
    <source>
        <dbReference type="ARBA" id="ARBA00022553"/>
    </source>
</evidence>
<dbReference type="Pfam" id="PF14765">
    <property type="entry name" value="PS-DH"/>
    <property type="match status" value="1"/>
</dbReference>
<feature type="domain" description="Carrier" evidence="7">
    <location>
        <begin position="1754"/>
        <end position="1831"/>
    </location>
</feature>
<evidence type="ECO:0000256" key="1">
    <source>
        <dbReference type="ARBA" id="ARBA00022450"/>
    </source>
</evidence>
<organism evidence="10 11">
    <name type="scientific">Stachybotrys chartarum (strain CBS 109288 / IBT 7711)</name>
    <name type="common">Toxic black mold</name>
    <name type="synonym">Stilbospora chartarum</name>
    <dbReference type="NCBI Taxonomy" id="1280523"/>
    <lineage>
        <taxon>Eukaryota</taxon>
        <taxon>Fungi</taxon>
        <taxon>Dikarya</taxon>
        <taxon>Ascomycota</taxon>
        <taxon>Pezizomycotina</taxon>
        <taxon>Sordariomycetes</taxon>
        <taxon>Hypocreomycetidae</taxon>
        <taxon>Hypocreales</taxon>
        <taxon>Stachybotryaceae</taxon>
        <taxon>Stachybotrys</taxon>
    </lineage>
</organism>
<dbReference type="InterPro" id="IPR049900">
    <property type="entry name" value="PKS_mFAS_DH"/>
</dbReference>
<feature type="region of interest" description="C-terminal hotdog fold" evidence="5">
    <location>
        <begin position="1511"/>
        <end position="1663"/>
    </location>
</feature>
<dbReference type="Gene3D" id="3.40.366.10">
    <property type="entry name" value="Malonyl-Coenzyme A Acyl Carrier Protein, domain 2"/>
    <property type="match status" value="1"/>
</dbReference>
<evidence type="ECO:0000256" key="6">
    <source>
        <dbReference type="SAM" id="MobiDB-lite"/>
    </source>
</evidence>
<dbReference type="PROSITE" id="PS00606">
    <property type="entry name" value="KS3_1"/>
    <property type="match status" value="1"/>
</dbReference>
<evidence type="ECO:0000313" key="10">
    <source>
        <dbReference type="EMBL" id="KEY72288.1"/>
    </source>
</evidence>
<dbReference type="InterPro" id="IPR014030">
    <property type="entry name" value="Ketoacyl_synth_N"/>
</dbReference>
<keyword evidence="11" id="KW-1185">Reference proteome</keyword>
<dbReference type="GO" id="GO:0004315">
    <property type="term" value="F:3-oxoacyl-[acyl-carrier-protein] synthase activity"/>
    <property type="evidence" value="ECO:0007669"/>
    <property type="project" value="InterPro"/>
</dbReference>
<dbReference type="PROSITE" id="PS52019">
    <property type="entry name" value="PKS_MFAS_DH"/>
    <property type="match status" value="1"/>
</dbReference>
<dbReference type="FunFam" id="3.10.129.110:FF:000001">
    <property type="entry name" value="Sterigmatocystin biosynthesis polyketide synthase"/>
    <property type="match status" value="1"/>
</dbReference>
<dbReference type="SMART" id="SM00827">
    <property type="entry name" value="PKS_AT"/>
    <property type="match status" value="1"/>
</dbReference>
<dbReference type="InterPro" id="IPR020806">
    <property type="entry name" value="PKS_PP-bd"/>
</dbReference>
<keyword evidence="1" id="KW-0596">Phosphopantetheine</keyword>
<evidence type="ECO:0000256" key="4">
    <source>
        <dbReference type="ARBA" id="ARBA00023268"/>
    </source>
</evidence>